<dbReference type="PANTHER" id="PTHR43483:SF3">
    <property type="entry name" value="MEMBRANE TRANSPORTER PROTEIN HI_0806-RELATED"/>
    <property type="match status" value="1"/>
</dbReference>
<evidence type="ECO:0000256" key="2">
    <source>
        <dbReference type="ARBA" id="ARBA00022692"/>
    </source>
</evidence>
<feature type="transmembrane region" description="Helical" evidence="5">
    <location>
        <begin position="138"/>
        <end position="156"/>
    </location>
</feature>
<comment type="similarity">
    <text evidence="5">Belongs to the 4-toluene sulfonate uptake permease (TSUP) (TC 2.A.102) family.</text>
</comment>
<dbReference type="Pfam" id="PF01925">
    <property type="entry name" value="TauE"/>
    <property type="match status" value="1"/>
</dbReference>
<sequence length="264" mass="27737">MSFFLLYIALGSIAGILAGLLGIGGGLVIVPMLTFTFTAQGFPHEHILHMALGTSLASILFTSLSSVRAHNSRKSVVWPVVFKITPGILTGTFTGAWIASMLSTNFLKGFFGFFLYYVATQMLLGIKPKPTREIPGTVGIFGVGSIIGVFSSLVGIGGGTLSVPFLVWCNTAMRSAIGTSSAIGFPIAVSGTLGYIINGLRVEGLPSLSFGFVHLVSLGGIVMASVLTAPYGAKLAHTLPVDKLKKIFAVLLFLVGTRMFIAIF</sequence>
<evidence type="ECO:0000313" key="6">
    <source>
        <dbReference type="EMBL" id="SLM32238.1"/>
    </source>
</evidence>
<evidence type="ECO:0000256" key="3">
    <source>
        <dbReference type="ARBA" id="ARBA00022989"/>
    </source>
</evidence>
<dbReference type="OrthoDB" id="457670at2"/>
<keyword evidence="4 5" id="KW-0472">Membrane</keyword>
<dbReference type="STRING" id="1246637.MTBBW1_600068"/>
<feature type="transmembrane region" description="Helical" evidence="5">
    <location>
        <begin position="76"/>
        <end position="100"/>
    </location>
</feature>
<protein>
    <recommendedName>
        <fullName evidence="5">Probable membrane transporter protein</fullName>
    </recommendedName>
</protein>
<feature type="transmembrane region" description="Helical" evidence="5">
    <location>
        <begin position="247"/>
        <end position="263"/>
    </location>
</feature>
<feature type="transmembrane region" description="Helical" evidence="5">
    <location>
        <begin position="176"/>
        <end position="196"/>
    </location>
</feature>
<gene>
    <name evidence="6" type="ORF">MTBBW1_600068</name>
</gene>
<evidence type="ECO:0000256" key="5">
    <source>
        <dbReference type="RuleBase" id="RU363041"/>
    </source>
</evidence>
<evidence type="ECO:0000256" key="1">
    <source>
        <dbReference type="ARBA" id="ARBA00004141"/>
    </source>
</evidence>
<dbReference type="PANTHER" id="PTHR43483">
    <property type="entry name" value="MEMBRANE TRANSPORTER PROTEIN HI_0806-RELATED"/>
    <property type="match status" value="1"/>
</dbReference>
<feature type="transmembrane region" description="Helical" evidence="5">
    <location>
        <begin position="208"/>
        <end position="227"/>
    </location>
</feature>
<feature type="transmembrane region" description="Helical" evidence="5">
    <location>
        <begin position="7"/>
        <end position="34"/>
    </location>
</feature>
<dbReference type="Proteomes" id="UP000191931">
    <property type="component" value="Unassembled WGS sequence"/>
</dbReference>
<dbReference type="EMBL" id="FWEV01000304">
    <property type="protein sequence ID" value="SLM32238.1"/>
    <property type="molecule type" value="Genomic_DNA"/>
</dbReference>
<proteinExistence type="inferred from homology"/>
<dbReference type="InterPro" id="IPR002781">
    <property type="entry name" value="TM_pro_TauE-like"/>
</dbReference>
<comment type="subcellular location">
    <subcellularLocation>
        <location evidence="5">Cell membrane</location>
        <topology evidence="5">Multi-pass membrane protein</topology>
    </subcellularLocation>
    <subcellularLocation>
        <location evidence="1">Membrane</location>
        <topology evidence="1">Multi-pass membrane protein</topology>
    </subcellularLocation>
</comment>
<reference evidence="6 7" key="1">
    <citation type="submission" date="2017-03" db="EMBL/GenBank/DDBJ databases">
        <authorList>
            <person name="Afonso C.L."/>
            <person name="Miller P.J."/>
            <person name="Scott M.A."/>
            <person name="Spackman E."/>
            <person name="Goraichik I."/>
            <person name="Dimitrov K.M."/>
            <person name="Suarez D.L."/>
            <person name="Swayne D.E."/>
        </authorList>
    </citation>
    <scope>NUCLEOTIDE SEQUENCE [LARGE SCALE GENOMIC DNA]</scope>
    <source>
        <strain evidence="6">PRJEB14757</strain>
    </source>
</reference>
<keyword evidence="5" id="KW-1003">Cell membrane</keyword>
<feature type="transmembrane region" description="Helical" evidence="5">
    <location>
        <begin position="106"/>
        <end position="126"/>
    </location>
</feature>
<feature type="transmembrane region" description="Helical" evidence="5">
    <location>
        <begin position="46"/>
        <end position="64"/>
    </location>
</feature>
<keyword evidence="7" id="KW-1185">Reference proteome</keyword>
<dbReference type="AlphaFoldDB" id="A0A1W1HIN8"/>
<keyword evidence="2 5" id="KW-0812">Transmembrane</keyword>
<name>A0A1W1HIN8_9BACT</name>
<dbReference type="GO" id="GO:0005886">
    <property type="term" value="C:plasma membrane"/>
    <property type="evidence" value="ECO:0007669"/>
    <property type="project" value="UniProtKB-SubCell"/>
</dbReference>
<organism evidence="6 7">
    <name type="scientific">Desulfamplus magnetovallimortis</name>
    <dbReference type="NCBI Taxonomy" id="1246637"/>
    <lineage>
        <taxon>Bacteria</taxon>
        <taxon>Pseudomonadati</taxon>
        <taxon>Thermodesulfobacteriota</taxon>
        <taxon>Desulfobacteria</taxon>
        <taxon>Desulfobacterales</taxon>
        <taxon>Desulfobacteraceae</taxon>
        <taxon>Desulfamplus</taxon>
    </lineage>
</organism>
<keyword evidence="3 5" id="KW-1133">Transmembrane helix</keyword>
<accession>A0A1W1HIN8</accession>
<evidence type="ECO:0000256" key="4">
    <source>
        <dbReference type="ARBA" id="ARBA00023136"/>
    </source>
</evidence>
<evidence type="ECO:0000313" key="7">
    <source>
        <dbReference type="Proteomes" id="UP000191931"/>
    </source>
</evidence>
<dbReference type="RefSeq" id="WP_080801687.1">
    <property type="nucleotide sequence ID" value="NZ_LT828542.1"/>
</dbReference>